<organism evidence="11 12">
    <name type="scientific">Desulfobacter latus</name>
    <dbReference type="NCBI Taxonomy" id="2292"/>
    <lineage>
        <taxon>Bacteria</taxon>
        <taxon>Pseudomonadati</taxon>
        <taxon>Thermodesulfobacteriota</taxon>
        <taxon>Desulfobacteria</taxon>
        <taxon>Desulfobacterales</taxon>
        <taxon>Desulfobacteraceae</taxon>
        <taxon>Desulfobacter</taxon>
    </lineage>
</organism>
<comment type="caution">
    <text evidence="11">The sequence shown here is derived from an EMBL/GenBank/DDBJ whole genome shotgun (WGS) entry which is preliminary data.</text>
</comment>
<protein>
    <submittedName>
        <fullName evidence="11">ShlB/FhaC/HecB family hemolysin secretion/activation protein</fullName>
    </submittedName>
</protein>
<dbReference type="InterPro" id="IPR051544">
    <property type="entry name" value="TPS_OM_transporter"/>
</dbReference>
<evidence type="ECO:0000256" key="5">
    <source>
        <dbReference type="ARBA" id="ARBA00022692"/>
    </source>
</evidence>
<dbReference type="Pfam" id="PF08479">
    <property type="entry name" value="POTRA_2"/>
    <property type="match status" value="1"/>
</dbReference>
<dbReference type="InterPro" id="IPR013686">
    <property type="entry name" value="Polypept-transport_assoc_ShlB"/>
</dbReference>
<keyword evidence="4" id="KW-1134">Transmembrane beta strand</keyword>
<evidence type="ECO:0000256" key="9">
    <source>
        <dbReference type="SAM" id="MobiDB-lite"/>
    </source>
</evidence>
<dbReference type="Gene3D" id="3.10.20.310">
    <property type="entry name" value="membrane protein fhac"/>
    <property type="match status" value="1"/>
</dbReference>
<keyword evidence="6" id="KW-0653">Protein transport</keyword>
<evidence type="ECO:0000256" key="4">
    <source>
        <dbReference type="ARBA" id="ARBA00022452"/>
    </source>
</evidence>
<keyword evidence="7" id="KW-0472">Membrane</keyword>
<feature type="region of interest" description="Disordered" evidence="9">
    <location>
        <begin position="1"/>
        <end position="25"/>
    </location>
</feature>
<evidence type="ECO:0000256" key="8">
    <source>
        <dbReference type="ARBA" id="ARBA00023237"/>
    </source>
</evidence>
<dbReference type="GO" id="GO:0009279">
    <property type="term" value="C:cell outer membrane"/>
    <property type="evidence" value="ECO:0007669"/>
    <property type="project" value="UniProtKB-SubCell"/>
</dbReference>
<dbReference type="GO" id="GO:0098046">
    <property type="term" value="C:type V protein secretion system complex"/>
    <property type="evidence" value="ECO:0007669"/>
    <property type="project" value="TreeGrafter"/>
</dbReference>
<dbReference type="RefSeq" id="WP_178364917.1">
    <property type="nucleotide sequence ID" value="NZ_JACADJ010000001.1"/>
</dbReference>
<keyword evidence="5" id="KW-0812">Transmembrane</keyword>
<comment type="subcellular location">
    <subcellularLocation>
        <location evidence="1">Cell outer membrane</location>
    </subcellularLocation>
</comment>
<gene>
    <name evidence="11" type="ORF">HXW94_00360</name>
</gene>
<evidence type="ECO:0000313" key="11">
    <source>
        <dbReference type="EMBL" id="NWH03461.1"/>
    </source>
</evidence>
<evidence type="ECO:0000256" key="3">
    <source>
        <dbReference type="ARBA" id="ARBA00022448"/>
    </source>
</evidence>
<dbReference type="Pfam" id="PF03865">
    <property type="entry name" value="ShlB"/>
    <property type="match status" value="1"/>
</dbReference>
<accession>A0A850SXQ5</accession>
<feature type="domain" description="POTRA" evidence="10">
    <location>
        <begin position="51"/>
        <end position="126"/>
    </location>
</feature>
<dbReference type="PANTHER" id="PTHR34597:SF1">
    <property type="entry name" value="HEME_HEMOPEXIN TRANSPORTER PROTEIN HUXB"/>
    <property type="match status" value="1"/>
</dbReference>
<dbReference type="AlphaFoldDB" id="A0A850SXQ5"/>
<keyword evidence="12" id="KW-1185">Reference proteome</keyword>
<sequence>MNIIHRPQNPPLELPENKDNAPLPDDILPVVPAPPFGENGDVPDLSSAPRVFVRQIKLIGNTIFSDTDLKFLLKNYEHRYLLFAELQELRHKLTRYYVNKGYLNSGAIIPDQKITGGVVEIHIIEGCLTTINITGNTRLRSGYIRKRILLGADPPFNISRLKQQFNLLHQNRLIQRINGEFGPGIHLGQGRLNVKVEEAPPYELGMKYSNSESPSVGSQHLELYGAHHNLSGWGDTLGVSYGVSEGADNYSAYYTLPVTAQDTSISLYYDKNNANIIEAPFDSIDIESNAETWGLRIRHPFYQMVNQEVALSLAVETRHSETFLLGEPFSFSPGVEDGECDVTVLRFSQEWSLRRPTQVFAARSVFSLGIHAMGATSHDSDPDGQFFAWLGQFQWARRLKVPEKSQVIFRTNIQLSADPLLPLEKFSLGGLNSVRGYRENELVRDNGAFTSLEFRIPVFRMPLSFTGKTREDGWVQLAPFVDWGWSGNTDTTTPDPETISSAGIGIRWDPGSALHAEVYWAKALREMDYPDYDLQNDGIHFLLTWRFL</sequence>
<dbReference type="PANTHER" id="PTHR34597">
    <property type="entry name" value="SLR1661 PROTEIN"/>
    <property type="match status" value="1"/>
</dbReference>
<comment type="similarity">
    <text evidence="2">Belongs to the TPS (TC 1.B.20) family.</text>
</comment>
<reference evidence="11 12" key="1">
    <citation type="submission" date="2020-06" db="EMBL/GenBank/DDBJ databases">
        <title>High-quality draft genome of sulfate reducer Desulfobacter latus type strain AcrS2 isolated from marine sediment.</title>
        <authorList>
            <person name="Hoppe M."/>
            <person name="Larsen C.K."/>
            <person name="Marshall I.P.G."/>
            <person name="Schramm A."/>
            <person name="Marietou A.G."/>
        </authorList>
    </citation>
    <scope>NUCLEOTIDE SEQUENCE [LARGE SCALE GENOMIC DNA]</scope>
    <source>
        <strain evidence="11 12">AcRS2</strain>
    </source>
</reference>
<dbReference type="EMBL" id="JACADJ010000001">
    <property type="protein sequence ID" value="NWH03461.1"/>
    <property type="molecule type" value="Genomic_DNA"/>
</dbReference>
<dbReference type="GO" id="GO:0008320">
    <property type="term" value="F:protein transmembrane transporter activity"/>
    <property type="evidence" value="ECO:0007669"/>
    <property type="project" value="TreeGrafter"/>
</dbReference>
<keyword evidence="8" id="KW-0998">Cell outer membrane</keyword>
<dbReference type="GO" id="GO:0046819">
    <property type="term" value="P:protein secretion by the type V secretion system"/>
    <property type="evidence" value="ECO:0007669"/>
    <property type="project" value="TreeGrafter"/>
</dbReference>
<proteinExistence type="inferred from homology"/>
<evidence type="ECO:0000313" key="12">
    <source>
        <dbReference type="Proteomes" id="UP000553343"/>
    </source>
</evidence>
<evidence type="ECO:0000256" key="2">
    <source>
        <dbReference type="ARBA" id="ARBA00009055"/>
    </source>
</evidence>
<keyword evidence="3" id="KW-0813">Transport</keyword>
<evidence type="ECO:0000256" key="6">
    <source>
        <dbReference type="ARBA" id="ARBA00022927"/>
    </source>
</evidence>
<evidence type="ECO:0000256" key="7">
    <source>
        <dbReference type="ARBA" id="ARBA00023136"/>
    </source>
</evidence>
<dbReference type="PROSITE" id="PS51779">
    <property type="entry name" value="POTRA"/>
    <property type="match status" value="1"/>
</dbReference>
<evidence type="ECO:0000259" key="10">
    <source>
        <dbReference type="PROSITE" id="PS51779"/>
    </source>
</evidence>
<name>A0A850SXQ5_9BACT</name>
<dbReference type="Gene3D" id="2.40.160.50">
    <property type="entry name" value="membrane protein fhac: a member of the omp85/tpsb transporter family"/>
    <property type="match status" value="1"/>
</dbReference>
<dbReference type="InterPro" id="IPR034746">
    <property type="entry name" value="POTRA"/>
</dbReference>
<dbReference type="Proteomes" id="UP000553343">
    <property type="component" value="Unassembled WGS sequence"/>
</dbReference>
<evidence type="ECO:0000256" key="1">
    <source>
        <dbReference type="ARBA" id="ARBA00004442"/>
    </source>
</evidence>
<dbReference type="InterPro" id="IPR005565">
    <property type="entry name" value="Hemolysn_activator_HlyB_C"/>
</dbReference>